<dbReference type="GeneID" id="14891829"/>
<dbReference type="KEGG" id="eiv:EIN_508690"/>
<organism evidence="2 3">
    <name type="scientific">Entamoeba invadens IP1</name>
    <dbReference type="NCBI Taxonomy" id="370355"/>
    <lineage>
        <taxon>Eukaryota</taxon>
        <taxon>Amoebozoa</taxon>
        <taxon>Evosea</taxon>
        <taxon>Archamoebae</taxon>
        <taxon>Mastigamoebida</taxon>
        <taxon>Entamoebidae</taxon>
        <taxon>Entamoeba</taxon>
    </lineage>
</organism>
<dbReference type="InterPro" id="IPR032675">
    <property type="entry name" value="LRR_dom_sf"/>
</dbReference>
<name>A0A0A1UC94_ENTIV</name>
<protein>
    <recommendedName>
        <fullName evidence="4">Leucine rich repeat containing protein BspA family protein</fullName>
    </recommendedName>
</protein>
<dbReference type="EMBL" id="KB206320">
    <property type="protein sequence ID" value="ELP92868.1"/>
    <property type="molecule type" value="Genomic_DNA"/>
</dbReference>
<evidence type="ECO:0000313" key="2">
    <source>
        <dbReference type="EMBL" id="ELP92868.1"/>
    </source>
</evidence>
<dbReference type="InterPro" id="IPR053139">
    <property type="entry name" value="Surface_bspA-like"/>
</dbReference>
<reference evidence="2 3" key="1">
    <citation type="submission" date="2012-10" db="EMBL/GenBank/DDBJ databases">
        <authorList>
            <person name="Zafar N."/>
            <person name="Inman J."/>
            <person name="Hall N."/>
            <person name="Lorenzi H."/>
            <person name="Caler E."/>
        </authorList>
    </citation>
    <scope>NUCLEOTIDE SEQUENCE [LARGE SCALE GENOMIC DNA]</scope>
    <source>
        <strain evidence="2 3">IP1</strain>
    </source>
</reference>
<evidence type="ECO:0000256" key="1">
    <source>
        <dbReference type="SAM" id="Phobius"/>
    </source>
</evidence>
<dbReference type="PANTHER" id="PTHR45661">
    <property type="entry name" value="SURFACE ANTIGEN"/>
    <property type="match status" value="1"/>
</dbReference>
<gene>
    <name evidence="2" type="ORF">EIN_508690</name>
</gene>
<dbReference type="Pfam" id="PF13306">
    <property type="entry name" value="LRR_5"/>
    <property type="match status" value="2"/>
</dbReference>
<dbReference type="InterPro" id="IPR026906">
    <property type="entry name" value="LRR_5"/>
</dbReference>
<dbReference type="Proteomes" id="UP000014680">
    <property type="component" value="Unassembled WGS sequence"/>
</dbReference>
<keyword evidence="3" id="KW-1185">Reference proteome</keyword>
<keyword evidence="1" id="KW-0812">Transmembrane</keyword>
<dbReference type="Gene3D" id="3.80.10.10">
    <property type="entry name" value="Ribonuclease Inhibitor"/>
    <property type="match status" value="2"/>
</dbReference>
<accession>A0A0A1UC94</accession>
<keyword evidence="1" id="KW-0472">Membrane</keyword>
<dbReference type="AlphaFoldDB" id="A0A0A1UC94"/>
<sequence>MSRLSGYHIMIISKYFNTISDYITLECVCKLFNGNMSKFHYNPIPLSKKTIKFFPSLETLHVYNKQNETFGSSLRQLLSKKQKCLINKNAEQTEHIISTDYTFYKIIVWYIVSLNEYKLITNNNTNIQFKNIQFSGDDWNHFNCDNIITIPNIVNSLKKYSFSFSDITSIKIPSSVTSFGDYCFHAVHQLKEIEIPKAVLSLGKNCFSFCTSMTKVVFPKHLLNIGNHCFSFCGKLTTIQIPENRVFLPNGMTSLGKSCFDNCFNLKEIEMPKTLINVGDFCFSQCHSLEKISFHSDLKSIGMLCFHNCSNLSSVIFNTNKLEILSQQCFYMCKKLTNINIPFGVKRLMKECFGACSSLKLITLPESVEILENDCFSGCKLITDVILPKSVSFVGNIFVYFCLIKMFNVNFVLILIFNKHDLLISQKNIIQRNKQF</sequence>
<dbReference type="PANTHER" id="PTHR45661:SF3">
    <property type="entry name" value="IG-LIKE DOMAIN-CONTAINING PROTEIN"/>
    <property type="match status" value="1"/>
</dbReference>
<proteinExistence type="predicted"/>
<keyword evidence="1" id="KW-1133">Transmembrane helix</keyword>
<dbReference type="RefSeq" id="XP_004259639.1">
    <property type="nucleotide sequence ID" value="XM_004259591.1"/>
</dbReference>
<dbReference type="VEuPathDB" id="AmoebaDB:EIN_508690"/>
<evidence type="ECO:0008006" key="4">
    <source>
        <dbReference type="Google" id="ProtNLM"/>
    </source>
</evidence>
<evidence type="ECO:0000313" key="3">
    <source>
        <dbReference type="Proteomes" id="UP000014680"/>
    </source>
</evidence>
<dbReference type="SUPFAM" id="SSF52058">
    <property type="entry name" value="L domain-like"/>
    <property type="match status" value="2"/>
</dbReference>
<feature type="transmembrane region" description="Helical" evidence="1">
    <location>
        <begin position="397"/>
        <end position="417"/>
    </location>
</feature>